<evidence type="ECO:0000256" key="5">
    <source>
        <dbReference type="ARBA" id="ARBA00022679"/>
    </source>
</evidence>
<dbReference type="PROSITE" id="PS50887">
    <property type="entry name" value="GGDEF"/>
    <property type="match status" value="1"/>
</dbReference>
<dbReference type="PROSITE" id="PS50885">
    <property type="entry name" value="HAMP"/>
    <property type="match status" value="1"/>
</dbReference>
<proteinExistence type="predicted"/>
<reference evidence="11 12" key="1">
    <citation type="submission" date="2017-09" db="EMBL/GenBank/DDBJ databases">
        <title>Depth-based differentiation of microbial function through sediment-hosted aquifers and enrichment of novel symbionts in the deep terrestrial subsurface.</title>
        <authorList>
            <person name="Probst A.J."/>
            <person name="Ladd B."/>
            <person name="Jarett J.K."/>
            <person name="Geller-Mcgrath D.E."/>
            <person name="Sieber C.M."/>
            <person name="Emerson J.B."/>
            <person name="Anantharaman K."/>
            <person name="Thomas B.C."/>
            <person name="Malmstrom R."/>
            <person name="Stieglmeier M."/>
            <person name="Klingl A."/>
            <person name="Woyke T."/>
            <person name="Ryan C.M."/>
            <person name="Banfield J.F."/>
        </authorList>
    </citation>
    <scope>NUCLEOTIDE SEQUENCE [LARGE SCALE GENOMIC DNA]</scope>
    <source>
        <strain evidence="11">CG07_land_8_20_14_0_80_42_15</strain>
    </source>
</reference>
<gene>
    <name evidence="11" type="ORF">COS99_03925</name>
</gene>
<dbReference type="SMART" id="SM00267">
    <property type="entry name" value="GGDEF"/>
    <property type="match status" value="1"/>
</dbReference>
<evidence type="ECO:0000256" key="3">
    <source>
        <dbReference type="ARBA" id="ARBA00012438"/>
    </source>
</evidence>
<evidence type="ECO:0000256" key="2">
    <source>
        <dbReference type="ARBA" id="ARBA00004141"/>
    </source>
</evidence>
<comment type="caution">
    <text evidence="11">The sequence shown here is derived from an EMBL/GenBank/DDBJ whole genome shotgun (WGS) entry which is preliminary data.</text>
</comment>
<keyword evidence="7 8" id="KW-0472">Membrane</keyword>
<evidence type="ECO:0000256" key="6">
    <source>
        <dbReference type="ARBA" id="ARBA00022777"/>
    </source>
</evidence>
<comment type="subcellular location">
    <subcellularLocation>
        <location evidence="2">Membrane</location>
        <topology evidence="2">Multi-pass membrane protein</topology>
    </subcellularLocation>
</comment>
<feature type="domain" description="GGDEF" evidence="10">
    <location>
        <begin position="283"/>
        <end position="436"/>
    </location>
</feature>
<dbReference type="Gene3D" id="6.10.340.10">
    <property type="match status" value="1"/>
</dbReference>
<accession>A0A2J0L5B9</accession>
<evidence type="ECO:0000259" key="9">
    <source>
        <dbReference type="PROSITE" id="PS50885"/>
    </source>
</evidence>
<keyword evidence="8" id="KW-0812">Transmembrane</keyword>
<dbReference type="Proteomes" id="UP000230052">
    <property type="component" value="Unassembled WGS sequence"/>
</dbReference>
<protein>
    <recommendedName>
        <fullName evidence="3">histidine kinase</fullName>
        <ecNumber evidence="3">2.7.13.3</ecNumber>
    </recommendedName>
</protein>
<dbReference type="Pfam" id="PF00672">
    <property type="entry name" value="HAMP"/>
    <property type="match status" value="1"/>
</dbReference>
<evidence type="ECO:0000259" key="10">
    <source>
        <dbReference type="PROSITE" id="PS50887"/>
    </source>
</evidence>
<keyword evidence="6" id="KW-0418">Kinase</keyword>
<name>A0A2J0L5B9_9BACT</name>
<dbReference type="GO" id="GO:0007165">
    <property type="term" value="P:signal transduction"/>
    <property type="evidence" value="ECO:0007669"/>
    <property type="project" value="InterPro"/>
</dbReference>
<evidence type="ECO:0000313" key="11">
    <source>
        <dbReference type="EMBL" id="PIU41717.1"/>
    </source>
</evidence>
<sequence>MNEKIRLTLQSRITNFIIIFVILLISAFTIIQVDNQLKTVTNYNSYRAKVSALFIKVTINKILENVTSPTEVSNILTESLNSLGKSGLIEDWIATSRENRIIASLDRSLIGKPIIPEEAGTVKEVFESIGKTKEILNYIDRPTKTLFMYIPIAAGNAENYVVRTTFSLGNMQEVLKQAYIPIIFTVISVILIVVAFGFILSRTIVGPITLLNKATKDIASGNFDLSVNLTTGDELQELADTFNDMAVALKKMKERAENANPLTKLPGNNVIREEIEKRIDKGEKFVVVHADLDNFKEFNDEYGIHRGDEAIKITSSVVQDALKKKGAPNDFLGHSGGDDFVFVSSVDTTDDVSNYIIQEFDRRIRLLYKKEDLERGYIVTKNREGKITKFPIMTISLSGVSNLYRPLESYAEVTNIDADVKKKVKSIPKSVYFLDKRTKERVPSASDTSKKESDT</sequence>
<dbReference type="AlphaFoldDB" id="A0A2J0L5B9"/>
<keyword evidence="4" id="KW-0597">Phosphoprotein</keyword>
<dbReference type="CDD" id="cd06225">
    <property type="entry name" value="HAMP"/>
    <property type="match status" value="1"/>
</dbReference>
<feature type="transmembrane region" description="Helical" evidence="8">
    <location>
        <begin position="12"/>
        <end position="33"/>
    </location>
</feature>
<dbReference type="InterPro" id="IPR029787">
    <property type="entry name" value="Nucleotide_cyclase"/>
</dbReference>
<evidence type="ECO:0000256" key="8">
    <source>
        <dbReference type="SAM" id="Phobius"/>
    </source>
</evidence>
<dbReference type="Gene3D" id="3.30.70.270">
    <property type="match status" value="1"/>
</dbReference>
<dbReference type="EMBL" id="PEWV01000037">
    <property type="protein sequence ID" value="PIU41717.1"/>
    <property type="molecule type" value="Genomic_DNA"/>
</dbReference>
<dbReference type="NCBIfam" id="TIGR00254">
    <property type="entry name" value="GGDEF"/>
    <property type="match status" value="1"/>
</dbReference>
<evidence type="ECO:0000256" key="1">
    <source>
        <dbReference type="ARBA" id="ARBA00000085"/>
    </source>
</evidence>
<dbReference type="EC" id="2.7.13.3" evidence="3"/>
<comment type="catalytic activity">
    <reaction evidence="1">
        <text>ATP + protein L-histidine = ADP + protein N-phospho-L-histidine.</text>
        <dbReference type="EC" id="2.7.13.3"/>
    </reaction>
</comment>
<evidence type="ECO:0000256" key="7">
    <source>
        <dbReference type="ARBA" id="ARBA00023136"/>
    </source>
</evidence>
<feature type="transmembrane region" description="Helical" evidence="8">
    <location>
        <begin position="178"/>
        <end position="200"/>
    </location>
</feature>
<feature type="domain" description="HAMP" evidence="9">
    <location>
        <begin position="202"/>
        <end position="254"/>
    </location>
</feature>
<dbReference type="Pfam" id="PF00990">
    <property type="entry name" value="GGDEF"/>
    <property type="match status" value="1"/>
</dbReference>
<dbReference type="GO" id="GO:0016020">
    <property type="term" value="C:membrane"/>
    <property type="evidence" value="ECO:0007669"/>
    <property type="project" value="UniProtKB-SubCell"/>
</dbReference>
<dbReference type="InterPro" id="IPR050398">
    <property type="entry name" value="HssS/ArlS-like"/>
</dbReference>
<dbReference type="SUPFAM" id="SSF55073">
    <property type="entry name" value="Nucleotide cyclase"/>
    <property type="match status" value="1"/>
</dbReference>
<dbReference type="GO" id="GO:0004673">
    <property type="term" value="F:protein histidine kinase activity"/>
    <property type="evidence" value="ECO:0007669"/>
    <property type="project" value="UniProtKB-EC"/>
</dbReference>
<dbReference type="PANTHER" id="PTHR45528">
    <property type="entry name" value="SENSOR HISTIDINE KINASE CPXA"/>
    <property type="match status" value="1"/>
</dbReference>
<dbReference type="SMART" id="SM00304">
    <property type="entry name" value="HAMP"/>
    <property type="match status" value="1"/>
</dbReference>
<dbReference type="InterPro" id="IPR000160">
    <property type="entry name" value="GGDEF_dom"/>
</dbReference>
<dbReference type="InterPro" id="IPR043128">
    <property type="entry name" value="Rev_trsase/Diguanyl_cyclase"/>
</dbReference>
<organism evidence="11 12">
    <name type="scientific">Candidatus Aquitaenariimonas noxiae</name>
    <dbReference type="NCBI Taxonomy" id="1974741"/>
    <lineage>
        <taxon>Bacteria</taxon>
        <taxon>Pseudomonadati</taxon>
        <taxon>Candidatus Omnitrophota</taxon>
        <taxon>Candidatus Aquitaenariimonas</taxon>
    </lineage>
</organism>
<keyword evidence="5" id="KW-0808">Transferase</keyword>
<evidence type="ECO:0000313" key="12">
    <source>
        <dbReference type="Proteomes" id="UP000230052"/>
    </source>
</evidence>
<dbReference type="InterPro" id="IPR003660">
    <property type="entry name" value="HAMP_dom"/>
</dbReference>
<dbReference type="PANTHER" id="PTHR45528:SF9">
    <property type="entry name" value="SENSOR HISTIDINE KINASE YBDK"/>
    <property type="match status" value="1"/>
</dbReference>
<dbReference type="SUPFAM" id="SSF158472">
    <property type="entry name" value="HAMP domain-like"/>
    <property type="match status" value="1"/>
</dbReference>
<evidence type="ECO:0000256" key="4">
    <source>
        <dbReference type="ARBA" id="ARBA00022553"/>
    </source>
</evidence>
<keyword evidence="8" id="KW-1133">Transmembrane helix</keyword>